<proteinExistence type="predicted"/>
<gene>
    <name evidence="2" type="ORF">B0W44_05940</name>
</gene>
<keyword evidence="1" id="KW-0472">Membrane</keyword>
<protein>
    <recommendedName>
        <fullName evidence="4">DUF2512 domain-containing protein</fullName>
    </recommendedName>
</protein>
<keyword evidence="1" id="KW-0812">Transmembrane</keyword>
<dbReference type="KEGG" id="ntr:B0W44_05940"/>
<organism evidence="2 3">
    <name type="scientific">Novibacillus thermophilus</name>
    <dbReference type="NCBI Taxonomy" id="1471761"/>
    <lineage>
        <taxon>Bacteria</taxon>
        <taxon>Bacillati</taxon>
        <taxon>Bacillota</taxon>
        <taxon>Bacilli</taxon>
        <taxon>Bacillales</taxon>
        <taxon>Thermoactinomycetaceae</taxon>
        <taxon>Novibacillus</taxon>
    </lineage>
</organism>
<dbReference type="EMBL" id="CP019699">
    <property type="protein sequence ID" value="AQS55394.1"/>
    <property type="molecule type" value="Genomic_DNA"/>
</dbReference>
<evidence type="ECO:0000313" key="3">
    <source>
        <dbReference type="Proteomes" id="UP000188603"/>
    </source>
</evidence>
<dbReference type="Proteomes" id="UP000188603">
    <property type="component" value="Chromosome"/>
</dbReference>
<reference evidence="2 3" key="1">
    <citation type="journal article" date="2015" name="Int. J. Syst. Evol. Microbiol.">
        <title>Novibacillus thermophilus gen. nov., sp. nov., a Gram-staining-negative and moderately thermophilic member of the family Thermoactinomycetaceae.</title>
        <authorList>
            <person name="Yang G."/>
            <person name="Chen J."/>
            <person name="Zhou S."/>
        </authorList>
    </citation>
    <scope>NUCLEOTIDE SEQUENCE [LARGE SCALE GENOMIC DNA]</scope>
    <source>
        <strain evidence="2 3">SG-1</strain>
    </source>
</reference>
<dbReference type="RefSeq" id="WP_077719222.1">
    <property type="nucleotide sequence ID" value="NZ_CP019699.1"/>
</dbReference>
<dbReference type="Pfam" id="PF10710">
    <property type="entry name" value="DUF2512"/>
    <property type="match status" value="1"/>
</dbReference>
<keyword evidence="1" id="KW-1133">Transmembrane helix</keyword>
<evidence type="ECO:0000256" key="1">
    <source>
        <dbReference type="SAM" id="Phobius"/>
    </source>
</evidence>
<dbReference type="OrthoDB" id="2111682at2"/>
<evidence type="ECO:0000313" key="2">
    <source>
        <dbReference type="EMBL" id="AQS55394.1"/>
    </source>
</evidence>
<name>A0A1U9K5T1_9BACL</name>
<dbReference type="AlphaFoldDB" id="A0A1U9K5T1"/>
<evidence type="ECO:0008006" key="4">
    <source>
        <dbReference type="Google" id="ProtNLM"/>
    </source>
</evidence>
<dbReference type="InterPro" id="IPR019649">
    <property type="entry name" value="DUF2512"/>
</dbReference>
<feature type="transmembrane region" description="Helical" evidence="1">
    <location>
        <begin position="7"/>
        <end position="26"/>
    </location>
</feature>
<feature type="transmembrane region" description="Helical" evidence="1">
    <location>
        <begin position="32"/>
        <end position="50"/>
    </location>
</feature>
<dbReference type="STRING" id="1471761.B0W44_05940"/>
<sequence length="115" mass="12775">MIHLKALGIKFISVFIALFITVNFAVTFYETLLMSVLFTLIGYVLGDLIVLKYAGKFVAPIADAAFVWVAGLLIYQSYTYLVSVLSALIIAIVEWFFHDYVERRVLETTAGQGAG</sequence>
<accession>A0A1U9K5T1</accession>
<keyword evidence="3" id="KW-1185">Reference proteome</keyword>